<evidence type="ECO:0000256" key="5">
    <source>
        <dbReference type="ARBA" id="ARBA00022519"/>
    </source>
</evidence>
<dbReference type="Pfam" id="PF02501">
    <property type="entry name" value="T2SSI"/>
    <property type="match status" value="1"/>
</dbReference>
<keyword evidence="6" id="KW-0812">Transmembrane</keyword>
<dbReference type="RefSeq" id="WP_069521728.1">
    <property type="nucleotide sequence ID" value="NZ_FOFP01000027.1"/>
</dbReference>
<accession>A0ABY1BQM1</accession>
<evidence type="ECO:0000256" key="7">
    <source>
        <dbReference type="ARBA" id="ARBA00022989"/>
    </source>
</evidence>
<comment type="PTM">
    <text evidence="9">Cleaved by prepilin peptidase.</text>
</comment>
<reference evidence="11 12" key="1">
    <citation type="submission" date="2016-10" db="EMBL/GenBank/DDBJ databases">
        <authorList>
            <person name="Varghese N."/>
            <person name="Submissions S."/>
        </authorList>
    </citation>
    <scope>NUCLEOTIDE SEQUENCE [LARGE SCALE GENOMIC DNA]</scope>
    <source>
        <strain evidence="11 12">CIP 109853</strain>
    </source>
</reference>
<dbReference type="Gene3D" id="3.30.1300.30">
    <property type="entry name" value="GSPII I/J protein-like"/>
    <property type="match status" value="1"/>
</dbReference>
<evidence type="ECO:0000313" key="12">
    <source>
        <dbReference type="Proteomes" id="UP000198512"/>
    </source>
</evidence>
<keyword evidence="3" id="KW-1003">Cell membrane</keyword>
<dbReference type="PANTHER" id="PTHR38779">
    <property type="entry name" value="TYPE II SECRETION SYSTEM PROTEIN I-RELATED"/>
    <property type="match status" value="1"/>
</dbReference>
<dbReference type="SUPFAM" id="SSF54523">
    <property type="entry name" value="Pili subunits"/>
    <property type="match status" value="1"/>
</dbReference>
<keyword evidence="4 9" id="KW-0488">Methylation</keyword>
<evidence type="ECO:0000256" key="9">
    <source>
        <dbReference type="RuleBase" id="RU368030"/>
    </source>
</evidence>
<keyword evidence="12" id="KW-1185">Reference proteome</keyword>
<evidence type="ECO:0000313" key="11">
    <source>
        <dbReference type="EMBL" id="SER39494.1"/>
    </source>
</evidence>
<dbReference type="PANTHER" id="PTHR38779:SF2">
    <property type="entry name" value="TYPE II SECRETION SYSTEM PROTEIN I-RELATED"/>
    <property type="match status" value="1"/>
</dbReference>
<keyword evidence="8" id="KW-0472">Membrane</keyword>
<feature type="domain" description="Type II secretion system protein GspI C-terminal" evidence="10">
    <location>
        <begin position="40"/>
        <end position="111"/>
    </location>
</feature>
<dbReference type="NCBIfam" id="TIGR02532">
    <property type="entry name" value="IV_pilin_GFxxxE"/>
    <property type="match status" value="1"/>
</dbReference>
<name>A0ABY1BQM1_9PSED</name>
<dbReference type="NCBIfam" id="TIGR01707">
    <property type="entry name" value="gspI"/>
    <property type="match status" value="1"/>
</dbReference>
<protein>
    <recommendedName>
        <fullName evidence="9">Type II secretion system protein I</fullName>
        <shortName evidence="9">T2SS minor pseudopilin I</shortName>
    </recommendedName>
</protein>
<dbReference type="Pfam" id="PF07963">
    <property type="entry name" value="N_methyl"/>
    <property type="match status" value="1"/>
</dbReference>
<dbReference type="PROSITE" id="PS00409">
    <property type="entry name" value="PROKAR_NTER_METHYL"/>
    <property type="match status" value="1"/>
</dbReference>
<proteinExistence type="inferred from homology"/>
<dbReference type="Proteomes" id="UP000198512">
    <property type="component" value="Unassembled WGS sequence"/>
</dbReference>
<gene>
    <name evidence="11" type="ORF">SAMN05216600_12713</name>
</gene>
<evidence type="ECO:0000256" key="6">
    <source>
        <dbReference type="ARBA" id="ARBA00022692"/>
    </source>
</evidence>
<dbReference type="InterPro" id="IPR012902">
    <property type="entry name" value="N_methyl_site"/>
</dbReference>
<dbReference type="InterPro" id="IPR045584">
    <property type="entry name" value="Pilin-like"/>
</dbReference>
<comment type="function">
    <text evidence="9">Component of the type II secretion system required for the energy-dependent secretion of extracellular factors such as proteases and toxins from the periplasm.</text>
</comment>
<evidence type="ECO:0000256" key="8">
    <source>
        <dbReference type="ARBA" id="ARBA00023136"/>
    </source>
</evidence>
<evidence type="ECO:0000256" key="1">
    <source>
        <dbReference type="ARBA" id="ARBA00004377"/>
    </source>
</evidence>
<keyword evidence="5 9" id="KW-0997">Cell inner membrane</keyword>
<dbReference type="InterPro" id="IPR003413">
    <property type="entry name" value="T2SS_GspI_C"/>
</dbReference>
<dbReference type="EMBL" id="FOFP01000027">
    <property type="protein sequence ID" value="SER39494.1"/>
    <property type="molecule type" value="Genomic_DNA"/>
</dbReference>
<comment type="caution">
    <text evidence="11">The sequence shown here is derived from an EMBL/GenBank/DDBJ whole genome shotgun (WGS) entry which is preliminary data.</text>
</comment>
<evidence type="ECO:0000256" key="4">
    <source>
        <dbReference type="ARBA" id="ARBA00022481"/>
    </source>
</evidence>
<comment type="similarity">
    <text evidence="2 9">Belongs to the GSP I family.</text>
</comment>
<comment type="subcellular location">
    <subcellularLocation>
        <location evidence="1 9">Cell inner membrane</location>
        <topology evidence="1 9">Single-pass membrane protein</topology>
    </subcellularLocation>
</comment>
<evidence type="ECO:0000259" key="10">
    <source>
        <dbReference type="Pfam" id="PF02501"/>
    </source>
</evidence>
<sequence>MRRTKGFTLLEVLVALAIFALVAASVLSAGARSLQVAAQLETRTLAMWLADNQLSEWQLAPTPLALGSATGESEFAGRRWQWQREVIATSEPQMQRVSLWLAPWQSGGVAVRERSVVNLQGFIEVAP</sequence>
<keyword evidence="7" id="KW-1133">Transmembrane helix</keyword>
<comment type="subunit">
    <text evidence="9">Type II secretion is composed of four main components: the outer membrane complex, the inner membrane complex, the cytoplasmic secretion ATPase and the periplasm-spanning pseudopilus.</text>
</comment>
<dbReference type="InterPro" id="IPR010052">
    <property type="entry name" value="T2SS_protein-GspI"/>
</dbReference>
<evidence type="ECO:0000256" key="3">
    <source>
        <dbReference type="ARBA" id="ARBA00022475"/>
    </source>
</evidence>
<organism evidence="11 12">
    <name type="scientific">Pseudomonas cuatrocienegasensis</name>
    <dbReference type="NCBI Taxonomy" id="543360"/>
    <lineage>
        <taxon>Bacteria</taxon>
        <taxon>Pseudomonadati</taxon>
        <taxon>Pseudomonadota</taxon>
        <taxon>Gammaproteobacteria</taxon>
        <taxon>Pseudomonadales</taxon>
        <taxon>Pseudomonadaceae</taxon>
        <taxon>Pseudomonas</taxon>
    </lineage>
</organism>
<evidence type="ECO:0000256" key="2">
    <source>
        <dbReference type="ARBA" id="ARBA00008358"/>
    </source>
</evidence>